<organism evidence="2 3">
    <name type="scientific">Pyronema omphalodes (strain CBS 100304)</name>
    <name type="common">Pyronema confluens</name>
    <dbReference type="NCBI Taxonomy" id="1076935"/>
    <lineage>
        <taxon>Eukaryota</taxon>
        <taxon>Fungi</taxon>
        <taxon>Dikarya</taxon>
        <taxon>Ascomycota</taxon>
        <taxon>Pezizomycotina</taxon>
        <taxon>Pezizomycetes</taxon>
        <taxon>Pezizales</taxon>
        <taxon>Pyronemataceae</taxon>
        <taxon>Pyronema</taxon>
    </lineage>
</organism>
<dbReference type="EMBL" id="HF935680">
    <property type="protein sequence ID" value="CCX12199.1"/>
    <property type="molecule type" value="Genomic_DNA"/>
</dbReference>
<reference evidence="2 3" key="1">
    <citation type="journal article" date="2013" name="PLoS Genet.">
        <title>The genome and development-dependent transcriptomes of Pyronema confluens: a window into fungal evolution.</title>
        <authorList>
            <person name="Traeger S."/>
            <person name="Altegoer F."/>
            <person name="Freitag M."/>
            <person name="Gabaldon T."/>
            <person name="Kempken F."/>
            <person name="Kumar A."/>
            <person name="Marcet-Houben M."/>
            <person name="Poggeler S."/>
            <person name="Stajich J.E."/>
            <person name="Nowrousian M."/>
        </authorList>
    </citation>
    <scope>NUCLEOTIDE SEQUENCE [LARGE SCALE GENOMIC DNA]</scope>
    <source>
        <strain evidence="3">CBS 100304</strain>
        <tissue evidence="2">Vegetative mycelium</tissue>
    </source>
</reference>
<feature type="region of interest" description="Disordered" evidence="1">
    <location>
        <begin position="1"/>
        <end position="30"/>
    </location>
</feature>
<evidence type="ECO:0000313" key="2">
    <source>
        <dbReference type="EMBL" id="CCX12199.1"/>
    </source>
</evidence>
<gene>
    <name evidence="2" type="ORF">PCON_11793</name>
</gene>
<dbReference type="AlphaFoldDB" id="U4LIM9"/>
<accession>U4LIM9</accession>
<protein>
    <submittedName>
        <fullName evidence="2">Uncharacterized protein</fullName>
    </submittedName>
</protein>
<proteinExistence type="predicted"/>
<sequence length="52" mass="5879">MRGKTGESFGVPSLSVDQDDRGREKAGFSNGRGEVRRRWGYAMERRYVSLGI</sequence>
<dbReference type="Proteomes" id="UP000018144">
    <property type="component" value="Unassembled WGS sequence"/>
</dbReference>
<keyword evidence="3" id="KW-1185">Reference proteome</keyword>
<name>U4LIM9_PYROM</name>
<evidence type="ECO:0000256" key="1">
    <source>
        <dbReference type="SAM" id="MobiDB-lite"/>
    </source>
</evidence>
<evidence type="ECO:0000313" key="3">
    <source>
        <dbReference type="Proteomes" id="UP000018144"/>
    </source>
</evidence>